<organism evidence="2 3">
    <name type="scientific">Durusdinium trenchii</name>
    <dbReference type="NCBI Taxonomy" id="1381693"/>
    <lineage>
        <taxon>Eukaryota</taxon>
        <taxon>Sar</taxon>
        <taxon>Alveolata</taxon>
        <taxon>Dinophyceae</taxon>
        <taxon>Suessiales</taxon>
        <taxon>Symbiodiniaceae</taxon>
        <taxon>Durusdinium</taxon>
    </lineage>
</organism>
<evidence type="ECO:0000313" key="3">
    <source>
        <dbReference type="Proteomes" id="UP001642484"/>
    </source>
</evidence>
<evidence type="ECO:0000256" key="1">
    <source>
        <dbReference type="SAM" id="MobiDB-lite"/>
    </source>
</evidence>
<proteinExistence type="predicted"/>
<gene>
    <name evidence="2" type="ORF">CCMP2556_LOCUS48983</name>
</gene>
<keyword evidence="3" id="KW-1185">Reference proteome</keyword>
<comment type="caution">
    <text evidence="2">The sequence shown here is derived from an EMBL/GenBank/DDBJ whole genome shotgun (WGS) entry which is preliminary data.</text>
</comment>
<sequence length="226" mass="25204">MQLPPHEAAAHSSKMRPLPSVHGVLSPEVCAKAFFSTTSGDSLRNHFADGPVNAQMARSSSFQSILQPPTRYQPGVDSGMRRSMCTYHSTFTPCSLDAWGPTNELRELYKQQSRGAGANAPKPPLSAVTTTKSSYPAYDAQASNAVLSKTQRPHEVVHVDPSAKFLESSSVLHRDFRRFDQKQMRRCHMKPAAPPREAKLAPPLCPDKESRFQGVTQYQRDYAYWR</sequence>
<dbReference type="Proteomes" id="UP001642484">
    <property type="component" value="Unassembled WGS sequence"/>
</dbReference>
<accession>A0ABP0RVA7</accession>
<feature type="region of interest" description="Disordered" evidence="1">
    <location>
        <begin position="112"/>
        <end position="131"/>
    </location>
</feature>
<reference evidence="2 3" key="1">
    <citation type="submission" date="2024-02" db="EMBL/GenBank/DDBJ databases">
        <authorList>
            <person name="Chen Y."/>
            <person name="Shah S."/>
            <person name="Dougan E. K."/>
            <person name="Thang M."/>
            <person name="Chan C."/>
        </authorList>
    </citation>
    <scope>NUCLEOTIDE SEQUENCE [LARGE SCALE GENOMIC DNA]</scope>
</reference>
<dbReference type="EMBL" id="CAXAMN010026617">
    <property type="protein sequence ID" value="CAK9104477.1"/>
    <property type="molecule type" value="Genomic_DNA"/>
</dbReference>
<evidence type="ECO:0000313" key="2">
    <source>
        <dbReference type="EMBL" id="CAK9104477.1"/>
    </source>
</evidence>
<name>A0ABP0RVA7_9DINO</name>
<protein>
    <recommendedName>
        <fullName evidence="4">Flagellar associated protein</fullName>
    </recommendedName>
</protein>
<evidence type="ECO:0008006" key="4">
    <source>
        <dbReference type="Google" id="ProtNLM"/>
    </source>
</evidence>
<feature type="region of interest" description="Disordered" evidence="1">
    <location>
        <begin position="190"/>
        <end position="209"/>
    </location>
</feature>